<dbReference type="Gene3D" id="3.90.1570.10">
    <property type="entry name" value="tt1808, chain A"/>
    <property type="match status" value="1"/>
</dbReference>
<name>A0A450UUB2_9GAMM</name>
<dbReference type="InterPro" id="IPR012296">
    <property type="entry name" value="Nuclease_put_TT1808"/>
</dbReference>
<reference evidence="2" key="1">
    <citation type="submission" date="2019-02" db="EMBL/GenBank/DDBJ databases">
        <authorList>
            <person name="Gruber-Vodicka R. H."/>
            <person name="Seah K. B. B."/>
        </authorList>
    </citation>
    <scope>NUCLEOTIDE SEQUENCE</scope>
    <source>
        <strain evidence="4">BECK_SA2B12</strain>
        <strain evidence="2">BECK_SA2B15</strain>
        <strain evidence="3">BECK_SA2B20</strain>
    </source>
</reference>
<dbReference type="EMBL" id="CAADFJ010000094">
    <property type="protein sequence ID" value="VFK02561.1"/>
    <property type="molecule type" value="Genomic_DNA"/>
</dbReference>
<protein>
    <recommendedName>
        <fullName evidence="5">Restriction endonuclease</fullName>
    </recommendedName>
</protein>
<evidence type="ECO:0000256" key="1">
    <source>
        <dbReference type="SAM" id="MobiDB-lite"/>
    </source>
</evidence>
<dbReference type="EMBL" id="CAADFG010000097">
    <property type="protein sequence ID" value="VFJ96075.1"/>
    <property type="molecule type" value="Genomic_DNA"/>
</dbReference>
<evidence type="ECO:0000313" key="3">
    <source>
        <dbReference type="EMBL" id="VFJ96796.1"/>
    </source>
</evidence>
<dbReference type="InterPro" id="IPR011335">
    <property type="entry name" value="Restrct_endonuc-II-like"/>
</dbReference>
<dbReference type="AlphaFoldDB" id="A0A450UUB2"/>
<feature type="region of interest" description="Disordered" evidence="1">
    <location>
        <begin position="1"/>
        <end position="26"/>
    </location>
</feature>
<organism evidence="2">
    <name type="scientific">Candidatus Kentrum eta</name>
    <dbReference type="NCBI Taxonomy" id="2126337"/>
    <lineage>
        <taxon>Bacteria</taxon>
        <taxon>Pseudomonadati</taxon>
        <taxon>Pseudomonadota</taxon>
        <taxon>Gammaproteobacteria</taxon>
        <taxon>Candidatus Kentrum</taxon>
    </lineage>
</organism>
<evidence type="ECO:0000313" key="2">
    <source>
        <dbReference type="EMBL" id="VFJ96075.1"/>
    </source>
</evidence>
<sequence>MDAGFAPKPNTLRAPDVSVAPPPAKGKGWIPGAPPLAVEYADHGQDEIALKIKIKELLATGTRYVRVVRLTGPQRVEVHTKDRPTRLLSATENLTAPGILRNPIPVLALFDRKAAHRVTLRNLLQREGYEDLEAVLLEGARRGRAEGGLAARGLPVDAETDARIRQCRDAGQLDAWLARAAVADSPEAVFRT</sequence>
<evidence type="ECO:0000313" key="4">
    <source>
        <dbReference type="EMBL" id="VFK02561.1"/>
    </source>
</evidence>
<evidence type="ECO:0008006" key="5">
    <source>
        <dbReference type="Google" id="ProtNLM"/>
    </source>
</evidence>
<gene>
    <name evidence="2" type="ORF">BECKH772A_GA0070896_100973</name>
    <name evidence="3" type="ORF">BECKH772B_GA0070898_100983</name>
    <name evidence="4" type="ORF">BECKH772C_GA0070978_100948</name>
</gene>
<accession>A0A450UUB2</accession>
<dbReference type="SUPFAM" id="SSF52980">
    <property type="entry name" value="Restriction endonuclease-like"/>
    <property type="match status" value="1"/>
</dbReference>
<proteinExistence type="predicted"/>
<dbReference type="EMBL" id="CAADFI010000098">
    <property type="protein sequence ID" value="VFJ96796.1"/>
    <property type="molecule type" value="Genomic_DNA"/>
</dbReference>